<dbReference type="AlphaFoldDB" id="A4HJY3"/>
<evidence type="ECO:0000313" key="3">
    <source>
        <dbReference type="Proteomes" id="UP000007258"/>
    </source>
</evidence>
<dbReference type="KEGG" id="lbz:LBRM_32_0080"/>
<dbReference type="EMBL" id="FR799007">
    <property type="protein sequence ID" value="CAM42803.1"/>
    <property type="molecule type" value="Genomic_DNA"/>
</dbReference>
<organism evidence="2 3">
    <name type="scientific">Leishmania braziliensis</name>
    <dbReference type="NCBI Taxonomy" id="5660"/>
    <lineage>
        <taxon>Eukaryota</taxon>
        <taxon>Discoba</taxon>
        <taxon>Euglenozoa</taxon>
        <taxon>Kinetoplastea</taxon>
        <taxon>Metakinetoplastina</taxon>
        <taxon>Trypanosomatida</taxon>
        <taxon>Trypanosomatidae</taxon>
        <taxon>Leishmaniinae</taxon>
        <taxon>Leishmania</taxon>
        <taxon>Leishmania braziliensis species complex</taxon>
    </lineage>
</organism>
<keyword evidence="3" id="KW-1185">Reference proteome</keyword>
<reference evidence="2 3" key="1">
    <citation type="journal article" date="2007" name="Nat. Genet.">
        <title>Comparative genomic analysis of three Leishmania species that cause diverse human disease.</title>
        <authorList>
            <person name="Peacock C.S."/>
            <person name="Seeger K."/>
            <person name="Harris D."/>
            <person name="Murphy L."/>
            <person name="Ruiz J.C."/>
            <person name="Quail M.A."/>
            <person name="Peters N."/>
            <person name="Adlem E."/>
            <person name="Tivey A."/>
            <person name="Aslett M."/>
            <person name="Kerhornou A."/>
            <person name="Ivens A."/>
            <person name="Fraser A."/>
            <person name="Rajandream M.A."/>
            <person name="Carver T."/>
            <person name="Norbertczak H."/>
            <person name="Chillingworth T."/>
            <person name="Hance Z."/>
            <person name="Jagels K."/>
            <person name="Moule S."/>
            <person name="Ormond D."/>
            <person name="Rutter S."/>
            <person name="Squares R."/>
            <person name="Whitehead S."/>
            <person name="Rabbinowitsch E."/>
            <person name="Arrowsmith C."/>
            <person name="White B."/>
            <person name="Thurston S."/>
            <person name="Bringaud F."/>
            <person name="Baldauf S.L."/>
            <person name="Faulconbridge A."/>
            <person name="Jeffares D."/>
            <person name="Depledge D.P."/>
            <person name="Oyola S.O."/>
            <person name="Hilley J.D."/>
            <person name="Brito L.O."/>
            <person name="Tosi L.R."/>
            <person name="Barrell B."/>
            <person name="Cruz A.K."/>
            <person name="Mottram J.C."/>
            <person name="Smith D.F."/>
            <person name="Berriman M."/>
        </authorList>
    </citation>
    <scope>NUCLEOTIDE SEQUENCE [LARGE SCALE GENOMIC DNA]</scope>
    <source>
        <strain evidence="2 3">MHOM/BR/75/M2904</strain>
    </source>
</reference>
<dbReference type="RefSeq" id="XP_001567368.1">
    <property type="nucleotide sequence ID" value="XM_001567318.1"/>
</dbReference>
<gene>
    <name evidence="2" type="ORF">LBRM_32_0080</name>
</gene>
<proteinExistence type="predicted"/>
<protein>
    <submittedName>
        <fullName evidence="2">Uncharacterized protein</fullName>
    </submittedName>
</protein>
<evidence type="ECO:0000313" key="2">
    <source>
        <dbReference type="EMBL" id="CAM42803.1"/>
    </source>
</evidence>
<sequence>MRDRTYRGRPVAALPASPQRLINRLADKVVSAQELCSSSWAVRGETAALRAHPTQQCPPVDSPQQWPPPYGTCRARIRRVHDARCAGGERAAKDCHTWHAVREVHGVRATVKSELLMAAPRLQRCEVKWASVVTIVVEAVGHSYRTSKDNTDGESELLMQETWSTTTWLRMRSLWSRLVVFGGVADLPLSEHTGALLLHAMQTSMQRRPTYARRIMNTLQKVGERHHGLTLMDAALGASSALPPLQQATPLSGSDLLSVCAAAARVEGGASMGRGPAPRPTAHTTAICSALCARALAQFLVAAGGGRQSGVGALVHPVLRVRGSRPGVGRGGPPRSTHPTRSEPAAAGNSTATDPPSYPILGVSQYATAPKKAVPHTTRGRSCCPLYCRDGGMGVGACRATLAGAAASHPAEARPSTPISCRSGERPSPCRCWGWRQCALPRVWWRDEIREAATDAHPKGLVARPAVTQMVAAALACHPLCVRGDSPLAIT</sequence>
<dbReference type="VEuPathDB" id="TriTrypDB:LbrM.32.0080"/>
<accession>A4HJY3</accession>
<reference evidence="2 3" key="2">
    <citation type="journal article" date="2011" name="Genome Res.">
        <title>Chromosome and gene copy number variation allow major structural change between species and strains of Leishmania.</title>
        <authorList>
            <person name="Rogers M.B."/>
            <person name="Hilley J.D."/>
            <person name="Dickens N.J."/>
            <person name="Wilkes J."/>
            <person name="Bates P.A."/>
            <person name="Depledge D.P."/>
            <person name="Harris D."/>
            <person name="Her Y."/>
            <person name="Herzyk P."/>
            <person name="Imamura H."/>
            <person name="Otto T.D."/>
            <person name="Sanders M."/>
            <person name="Seeger K."/>
            <person name="Dujardin J.C."/>
            <person name="Berriman M."/>
            <person name="Smith D.F."/>
            <person name="Hertz-Fowler C."/>
            <person name="Mottram J.C."/>
        </authorList>
    </citation>
    <scope>NUCLEOTIDE SEQUENCE [LARGE SCALE GENOMIC DNA]</scope>
    <source>
        <strain evidence="2 3">MHOM/BR/75/M2904</strain>
    </source>
</reference>
<name>A4HJY3_LEIBR</name>
<feature type="region of interest" description="Disordered" evidence="1">
    <location>
        <begin position="322"/>
        <end position="362"/>
    </location>
</feature>
<dbReference type="GeneID" id="5418289"/>
<evidence type="ECO:0000256" key="1">
    <source>
        <dbReference type="SAM" id="MobiDB-lite"/>
    </source>
</evidence>
<dbReference type="InParanoid" id="A4HJY3"/>
<dbReference type="Proteomes" id="UP000007258">
    <property type="component" value="Chromosome 32"/>
</dbReference>